<evidence type="ECO:0000313" key="1">
    <source>
        <dbReference type="EMBL" id="ASJ25380.1"/>
    </source>
</evidence>
<organism evidence="1 2">
    <name type="scientific">Laribacter hongkongensis</name>
    <dbReference type="NCBI Taxonomy" id="168471"/>
    <lineage>
        <taxon>Bacteria</taxon>
        <taxon>Pseudomonadati</taxon>
        <taxon>Pseudomonadota</taxon>
        <taxon>Betaproteobacteria</taxon>
        <taxon>Neisseriales</taxon>
        <taxon>Aquaspirillaceae</taxon>
        <taxon>Laribacter</taxon>
    </lineage>
</organism>
<reference evidence="2" key="1">
    <citation type="submission" date="2017-06" db="EMBL/GenBank/DDBJ databases">
        <title>Whole genome sequence of Laribacter hongkongensis LHGZ1.</title>
        <authorList>
            <person name="Chen D."/>
            <person name="Wu H."/>
            <person name="Chen J."/>
        </authorList>
    </citation>
    <scope>NUCLEOTIDE SEQUENCE [LARGE SCALE GENOMIC DNA]</scope>
    <source>
        <strain evidence="2">LHGZ1</strain>
    </source>
</reference>
<accession>A0A248LKR3</accession>
<name>A0A248LKR3_9NEIS</name>
<dbReference type="Proteomes" id="UP000197424">
    <property type="component" value="Chromosome"/>
</dbReference>
<dbReference type="OrthoDB" id="8643926at2"/>
<proteinExistence type="predicted"/>
<protein>
    <submittedName>
        <fullName evidence="1">Uncharacterized protein</fullName>
    </submittedName>
</protein>
<sequence>MKMQIPVNEKGYRIGQHHHNAVLTDSDVELVRILRERDGKPYGWLALKFEVPKSTIAAICQYKRRAQTIAGWKTVTSRKRRD</sequence>
<dbReference type="AlphaFoldDB" id="A0A248LKR3"/>
<gene>
    <name evidence="1" type="ORF">LHGZ1_2549</name>
</gene>
<dbReference type="EMBL" id="CP022115">
    <property type="protein sequence ID" value="ASJ25380.1"/>
    <property type="molecule type" value="Genomic_DNA"/>
</dbReference>
<evidence type="ECO:0000313" key="2">
    <source>
        <dbReference type="Proteomes" id="UP000197424"/>
    </source>
</evidence>